<reference evidence="1 2" key="1">
    <citation type="journal article" date="2016" name="Int. J. Syst. Evol. Microbiol.">
        <title>Paenibacillus damxungensis sp. nov., isolated from raw yak (Bos grunniens) milk.</title>
        <authorList>
            <person name="Wu Z."/>
            <person name="Gao C."/>
            <person name="Han J."/>
            <person name="Liu Z."/>
        </authorList>
    </citation>
    <scope>NUCLEOTIDE SEQUENCE [LARGE SCALE GENOMIC DNA]</scope>
    <source>
        <strain evidence="1 2">BD3526</strain>
        <plasmid evidence="1 2">unnamed1</plasmid>
    </source>
</reference>
<sequence>MSEQRKPLLHQAFLLFCLSLDLQIRLLFLLYVKTGPHWIGSDVSWMEKKLFLPNDHSELVLNE</sequence>
<dbReference type="Proteomes" id="UP000078148">
    <property type="component" value="Plasmid unnamed1"/>
</dbReference>
<dbReference type="KEGG" id="pbv:AR543_p0170"/>
<evidence type="ECO:0000313" key="1">
    <source>
        <dbReference type="EMBL" id="ARR10778.1"/>
    </source>
</evidence>
<gene>
    <name evidence="1" type="ORF">AR543_p0170</name>
</gene>
<evidence type="ECO:0000313" key="2">
    <source>
        <dbReference type="Proteomes" id="UP000078148"/>
    </source>
</evidence>
<keyword evidence="1" id="KW-0614">Plasmid</keyword>
<dbReference type="EMBL" id="CP021170">
    <property type="protein sequence ID" value="ARR10778.1"/>
    <property type="molecule type" value="Genomic_DNA"/>
</dbReference>
<organism evidence="1 2">
    <name type="scientific">Paenibacillus bovis</name>
    <dbReference type="NCBI Taxonomy" id="1616788"/>
    <lineage>
        <taxon>Bacteria</taxon>
        <taxon>Bacillati</taxon>
        <taxon>Bacillota</taxon>
        <taxon>Bacilli</taxon>
        <taxon>Bacillales</taxon>
        <taxon>Paenibacillaceae</taxon>
        <taxon>Paenibacillus</taxon>
    </lineage>
</organism>
<keyword evidence="2" id="KW-1185">Reference proteome</keyword>
<name>A0A1X9T4B7_9BACL</name>
<accession>A0A1X9T4B7</accession>
<geneLocation type="plasmid" evidence="1 2">
    <name>unnamed1</name>
</geneLocation>
<protein>
    <submittedName>
        <fullName evidence="1">Uncharacterized protein</fullName>
    </submittedName>
</protein>
<proteinExistence type="predicted"/>
<dbReference type="AlphaFoldDB" id="A0A1X9T4B7"/>